<accession>A0A8T0IKY5</accession>
<dbReference type="GO" id="GO:0046872">
    <property type="term" value="F:metal ion binding"/>
    <property type="evidence" value="ECO:0007669"/>
    <property type="project" value="UniProtKB-KW"/>
</dbReference>
<evidence type="ECO:0000256" key="2">
    <source>
        <dbReference type="ARBA" id="ARBA00022801"/>
    </source>
</evidence>
<dbReference type="PANTHER" id="PTHR12629:SF0">
    <property type="entry name" value="DIPHOSPHOINOSITOL-POLYPHOSPHATE DIPHOSPHATASE"/>
    <property type="match status" value="1"/>
</dbReference>
<keyword evidence="5" id="KW-1185">Reference proteome</keyword>
<protein>
    <submittedName>
        <fullName evidence="4">Uncharacterized protein</fullName>
    </submittedName>
</protein>
<keyword evidence="3" id="KW-1133">Transmembrane helix</keyword>
<evidence type="ECO:0000313" key="5">
    <source>
        <dbReference type="Proteomes" id="UP000822688"/>
    </source>
</evidence>
<keyword evidence="1" id="KW-0479">Metal-binding</keyword>
<gene>
    <name evidence="4" type="ORF">KC19_3G148700</name>
</gene>
<name>A0A8T0IKY5_CERPU</name>
<evidence type="ECO:0000313" key="4">
    <source>
        <dbReference type="EMBL" id="KAG0583609.1"/>
    </source>
</evidence>
<dbReference type="GO" id="GO:0005737">
    <property type="term" value="C:cytoplasm"/>
    <property type="evidence" value="ECO:0007669"/>
    <property type="project" value="TreeGrafter"/>
</dbReference>
<evidence type="ECO:0000256" key="1">
    <source>
        <dbReference type="ARBA" id="ARBA00022723"/>
    </source>
</evidence>
<feature type="transmembrane region" description="Helical" evidence="3">
    <location>
        <begin position="20"/>
        <end position="42"/>
    </location>
</feature>
<dbReference type="PANTHER" id="PTHR12629">
    <property type="entry name" value="DIPHOSPHOINOSITOL POLYPHOSPHATE PHOSPHOHYDROLASE"/>
    <property type="match status" value="1"/>
</dbReference>
<dbReference type="AlphaFoldDB" id="A0A8T0IKY5"/>
<keyword evidence="3" id="KW-0812">Transmembrane</keyword>
<sequence>MFIMARYKYSFESRFKSKRAHQFLNMFVILTCDVCIFLQDMLGSWDFKSKRQQGVYCPEGLCRAYMFALAVTEQLDTWPEQHSRQRQWFAVSDAIGQCRHDWMRGALDQCVAYLASESSNIYLSACF</sequence>
<comment type="caution">
    <text evidence="4">The sequence shown here is derived from an EMBL/GenBank/DDBJ whole genome shotgun (WGS) entry which is preliminary data.</text>
</comment>
<dbReference type="Proteomes" id="UP000822688">
    <property type="component" value="Chromosome 3"/>
</dbReference>
<evidence type="ECO:0000256" key="3">
    <source>
        <dbReference type="SAM" id="Phobius"/>
    </source>
</evidence>
<dbReference type="EMBL" id="CM026423">
    <property type="protein sequence ID" value="KAG0583609.1"/>
    <property type="molecule type" value="Genomic_DNA"/>
</dbReference>
<dbReference type="GO" id="GO:0016787">
    <property type="term" value="F:hydrolase activity"/>
    <property type="evidence" value="ECO:0007669"/>
    <property type="project" value="UniProtKB-KW"/>
</dbReference>
<reference evidence="4" key="1">
    <citation type="submission" date="2020-06" db="EMBL/GenBank/DDBJ databases">
        <title>WGS assembly of Ceratodon purpureus strain R40.</title>
        <authorList>
            <person name="Carey S.B."/>
            <person name="Jenkins J."/>
            <person name="Shu S."/>
            <person name="Lovell J.T."/>
            <person name="Sreedasyam A."/>
            <person name="Maumus F."/>
            <person name="Tiley G.P."/>
            <person name="Fernandez-Pozo N."/>
            <person name="Barry K."/>
            <person name="Chen C."/>
            <person name="Wang M."/>
            <person name="Lipzen A."/>
            <person name="Daum C."/>
            <person name="Saski C.A."/>
            <person name="Payton A.C."/>
            <person name="Mcbreen J.C."/>
            <person name="Conrad R.E."/>
            <person name="Kollar L.M."/>
            <person name="Olsson S."/>
            <person name="Huttunen S."/>
            <person name="Landis J.B."/>
            <person name="Wickett N.J."/>
            <person name="Johnson M.G."/>
            <person name="Rensing S.A."/>
            <person name="Grimwood J."/>
            <person name="Schmutz J."/>
            <person name="Mcdaniel S.F."/>
        </authorList>
    </citation>
    <scope>NUCLEOTIDE SEQUENCE</scope>
    <source>
        <strain evidence="4">R40</strain>
    </source>
</reference>
<organism evidence="4 5">
    <name type="scientific">Ceratodon purpureus</name>
    <name type="common">Fire moss</name>
    <name type="synonym">Dicranum purpureum</name>
    <dbReference type="NCBI Taxonomy" id="3225"/>
    <lineage>
        <taxon>Eukaryota</taxon>
        <taxon>Viridiplantae</taxon>
        <taxon>Streptophyta</taxon>
        <taxon>Embryophyta</taxon>
        <taxon>Bryophyta</taxon>
        <taxon>Bryophytina</taxon>
        <taxon>Bryopsida</taxon>
        <taxon>Dicranidae</taxon>
        <taxon>Pseudoditrichales</taxon>
        <taxon>Ditrichaceae</taxon>
        <taxon>Ceratodon</taxon>
    </lineage>
</organism>
<proteinExistence type="predicted"/>
<dbReference type="GO" id="GO:0005634">
    <property type="term" value="C:nucleus"/>
    <property type="evidence" value="ECO:0007669"/>
    <property type="project" value="TreeGrafter"/>
</dbReference>
<keyword evidence="2" id="KW-0378">Hydrolase</keyword>
<keyword evidence="3" id="KW-0472">Membrane</keyword>
<dbReference type="Gene3D" id="3.90.79.10">
    <property type="entry name" value="Nucleoside Triphosphate Pyrophosphohydrolase"/>
    <property type="match status" value="1"/>
</dbReference>